<gene>
    <name evidence="1" type="ORF">FKW44_003249</name>
</gene>
<dbReference type="EMBL" id="CP045891">
    <property type="protein sequence ID" value="QQP58054.1"/>
    <property type="molecule type" value="Genomic_DNA"/>
</dbReference>
<feature type="non-terminal residue" evidence="1">
    <location>
        <position position="1"/>
    </location>
</feature>
<sequence length="82" mass="9600">RHTKKNPPGIARDIKYKILMHFSRQDCMRVKFPSDKDMRSSQEREIPKKPHEIKTLPILDIPKGISPIIIFILASTNYTLKE</sequence>
<protein>
    <submittedName>
        <fullName evidence="1">Uncharacterized protein</fullName>
    </submittedName>
</protein>
<name>A0A7T8QWT3_CALRO</name>
<keyword evidence="2" id="KW-1185">Reference proteome</keyword>
<dbReference type="Proteomes" id="UP000595437">
    <property type="component" value="Chromosome 2"/>
</dbReference>
<proteinExistence type="predicted"/>
<reference evidence="2" key="1">
    <citation type="submission" date="2021-01" db="EMBL/GenBank/DDBJ databases">
        <title>Caligus Genome Assembly.</title>
        <authorList>
            <person name="Gallardo-Escarate C."/>
        </authorList>
    </citation>
    <scope>NUCLEOTIDE SEQUENCE [LARGE SCALE GENOMIC DNA]</scope>
</reference>
<dbReference type="AlphaFoldDB" id="A0A7T8QWT3"/>
<evidence type="ECO:0000313" key="1">
    <source>
        <dbReference type="EMBL" id="QQP58054.1"/>
    </source>
</evidence>
<organism evidence="1 2">
    <name type="scientific">Caligus rogercresseyi</name>
    <name type="common">Sea louse</name>
    <dbReference type="NCBI Taxonomy" id="217165"/>
    <lineage>
        <taxon>Eukaryota</taxon>
        <taxon>Metazoa</taxon>
        <taxon>Ecdysozoa</taxon>
        <taxon>Arthropoda</taxon>
        <taxon>Crustacea</taxon>
        <taxon>Multicrustacea</taxon>
        <taxon>Hexanauplia</taxon>
        <taxon>Copepoda</taxon>
        <taxon>Siphonostomatoida</taxon>
        <taxon>Caligidae</taxon>
        <taxon>Caligus</taxon>
    </lineage>
</organism>
<evidence type="ECO:0000313" key="2">
    <source>
        <dbReference type="Proteomes" id="UP000595437"/>
    </source>
</evidence>
<accession>A0A7T8QWT3</accession>